<evidence type="ECO:0000313" key="3">
    <source>
        <dbReference type="Proteomes" id="UP000008021"/>
    </source>
</evidence>
<name>A0A0E0ERH9_9ORYZ</name>
<reference evidence="2" key="2">
    <citation type="submission" date="2018-05" db="EMBL/GenBank/DDBJ databases">
        <title>OmerRS3 (Oryza meridionalis Reference Sequence Version 3).</title>
        <authorList>
            <person name="Zhang J."/>
            <person name="Kudrna D."/>
            <person name="Lee S."/>
            <person name="Talag J."/>
            <person name="Welchert J."/>
            <person name="Wing R.A."/>
        </authorList>
    </citation>
    <scope>NUCLEOTIDE SEQUENCE [LARGE SCALE GENOMIC DNA]</scope>
    <source>
        <strain evidence="2">cv. OR44</strain>
    </source>
</reference>
<dbReference type="EnsemblPlants" id="OMERI09G06110.1">
    <property type="protein sequence ID" value="OMERI09G06110.1"/>
    <property type="gene ID" value="OMERI09G06110"/>
</dbReference>
<dbReference type="Gramene" id="OMERI09G06110.1">
    <property type="protein sequence ID" value="OMERI09G06110.1"/>
    <property type="gene ID" value="OMERI09G06110"/>
</dbReference>
<accession>A0A0E0ERH9</accession>
<keyword evidence="3" id="KW-1185">Reference proteome</keyword>
<organism evidence="2">
    <name type="scientific">Oryza meridionalis</name>
    <dbReference type="NCBI Taxonomy" id="40149"/>
    <lineage>
        <taxon>Eukaryota</taxon>
        <taxon>Viridiplantae</taxon>
        <taxon>Streptophyta</taxon>
        <taxon>Embryophyta</taxon>
        <taxon>Tracheophyta</taxon>
        <taxon>Spermatophyta</taxon>
        <taxon>Magnoliopsida</taxon>
        <taxon>Liliopsida</taxon>
        <taxon>Poales</taxon>
        <taxon>Poaceae</taxon>
        <taxon>BOP clade</taxon>
        <taxon>Oryzoideae</taxon>
        <taxon>Oryzeae</taxon>
        <taxon>Oryzinae</taxon>
        <taxon>Oryza</taxon>
    </lineage>
</organism>
<reference evidence="2" key="1">
    <citation type="submission" date="2015-04" db="UniProtKB">
        <authorList>
            <consortium name="EnsemblPlants"/>
        </authorList>
    </citation>
    <scope>IDENTIFICATION</scope>
</reference>
<evidence type="ECO:0000256" key="1">
    <source>
        <dbReference type="SAM" id="MobiDB-lite"/>
    </source>
</evidence>
<dbReference type="Proteomes" id="UP000008021">
    <property type="component" value="Chromosome 9"/>
</dbReference>
<protein>
    <submittedName>
        <fullName evidence="2">Uncharacterized protein</fullName>
    </submittedName>
</protein>
<dbReference type="AlphaFoldDB" id="A0A0E0ERH9"/>
<feature type="region of interest" description="Disordered" evidence="1">
    <location>
        <begin position="1"/>
        <end position="26"/>
    </location>
</feature>
<evidence type="ECO:0000313" key="2">
    <source>
        <dbReference type="EnsemblPlants" id="OMERI09G06110.1"/>
    </source>
</evidence>
<dbReference type="HOGENOM" id="CLU_2964869_0_0_1"/>
<proteinExistence type="predicted"/>
<sequence length="59" mass="6471">MAASPGSPERSPADQPPRPIRLPDDLGNQLYGLARAVRSRFVLLNYQPARSHSIRSETG</sequence>